<evidence type="ECO:0000313" key="3">
    <source>
        <dbReference type="EMBL" id="SEN89438.1"/>
    </source>
</evidence>
<name>A0A1H8KAH7_9SPHI</name>
<dbReference type="SUPFAM" id="SSF88659">
    <property type="entry name" value="Sigma3 and sigma4 domains of RNA polymerase sigma factors"/>
    <property type="match status" value="1"/>
</dbReference>
<dbReference type="Gene3D" id="1.10.1740.10">
    <property type="match status" value="1"/>
</dbReference>
<dbReference type="InterPro" id="IPR013325">
    <property type="entry name" value="RNA_pol_sigma_r2"/>
</dbReference>
<dbReference type="Gene3D" id="1.10.10.10">
    <property type="entry name" value="Winged helix-like DNA-binding domain superfamily/Winged helix DNA-binding domain"/>
    <property type="match status" value="1"/>
</dbReference>
<dbReference type="SUPFAM" id="SSF88946">
    <property type="entry name" value="Sigma2 domain of RNA polymerase sigma factors"/>
    <property type="match status" value="1"/>
</dbReference>
<evidence type="ECO:0000259" key="2">
    <source>
        <dbReference type="Pfam" id="PF20239"/>
    </source>
</evidence>
<reference evidence="4" key="1">
    <citation type="submission" date="2016-10" db="EMBL/GenBank/DDBJ databases">
        <authorList>
            <person name="Varghese N."/>
            <person name="Submissions S."/>
        </authorList>
    </citation>
    <scope>NUCLEOTIDE SEQUENCE [LARGE SCALE GENOMIC DNA]</scope>
    <source>
        <strain evidence="4">Gh-48</strain>
    </source>
</reference>
<keyword evidence="4" id="KW-1185">Reference proteome</keyword>
<dbReference type="InterPro" id="IPR013324">
    <property type="entry name" value="RNA_pol_sigma_r3/r4-like"/>
</dbReference>
<dbReference type="Proteomes" id="UP000198942">
    <property type="component" value="Unassembled WGS sequence"/>
</dbReference>
<feature type="domain" description="RNA polymerase sigma-70 region 2" evidence="1">
    <location>
        <begin position="10"/>
        <end position="79"/>
    </location>
</feature>
<gene>
    <name evidence="3" type="ORF">SAMN05192574_104509</name>
</gene>
<dbReference type="OrthoDB" id="9780299at2"/>
<dbReference type="RefSeq" id="WP_091211578.1">
    <property type="nucleotide sequence ID" value="NZ_FOCL01000004.1"/>
</dbReference>
<dbReference type="NCBIfam" id="TIGR02937">
    <property type="entry name" value="sigma70-ECF"/>
    <property type="match status" value="1"/>
</dbReference>
<dbReference type="InterPro" id="IPR014284">
    <property type="entry name" value="RNA_pol_sigma-70_dom"/>
</dbReference>
<protein>
    <submittedName>
        <fullName evidence="3">RNA polymerase, sigma subunit, ECF family</fullName>
    </submittedName>
</protein>
<dbReference type="STRING" id="551995.SAMN05192574_104509"/>
<accession>A0A1H8KAH7</accession>
<dbReference type="AlphaFoldDB" id="A0A1H8KAH7"/>
<dbReference type="Pfam" id="PF04542">
    <property type="entry name" value="Sigma70_r2"/>
    <property type="match status" value="1"/>
</dbReference>
<evidence type="ECO:0000313" key="4">
    <source>
        <dbReference type="Proteomes" id="UP000198942"/>
    </source>
</evidence>
<dbReference type="GO" id="GO:0003700">
    <property type="term" value="F:DNA-binding transcription factor activity"/>
    <property type="evidence" value="ECO:0007669"/>
    <property type="project" value="InterPro"/>
</dbReference>
<dbReference type="PANTHER" id="PTHR47756:SF2">
    <property type="entry name" value="BLL6612 PROTEIN"/>
    <property type="match status" value="1"/>
</dbReference>
<organism evidence="3 4">
    <name type="scientific">Mucilaginibacter gossypiicola</name>
    <dbReference type="NCBI Taxonomy" id="551995"/>
    <lineage>
        <taxon>Bacteria</taxon>
        <taxon>Pseudomonadati</taxon>
        <taxon>Bacteroidota</taxon>
        <taxon>Sphingobacteriia</taxon>
        <taxon>Sphingobacteriales</taxon>
        <taxon>Sphingobacteriaceae</taxon>
        <taxon>Mucilaginibacter</taxon>
    </lineage>
</organism>
<evidence type="ECO:0000259" key="1">
    <source>
        <dbReference type="Pfam" id="PF04542"/>
    </source>
</evidence>
<dbReference type="InterPro" id="IPR046531">
    <property type="entry name" value="DUF6596"/>
</dbReference>
<dbReference type="PANTHER" id="PTHR47756">
    <property type="entry name" value="BLL6612 PROTEIN-RELATED"/>
    <property type="match status" value="1"/>
</dbReference>
<sequence>MQQDQLLPHLFRSEYQKIIAVLCHYFGFEHIEAAEDIASDTFLTAAETWGIKGLPDNPKAWLYTVARNKATDYVRRGARFKQKIVEGFDKEDNYEVEIDLSDQNISDSQLQMMFAICHPVLPAEAQIGLALRILCGFGIDEIAEAFLSNKETINKRLFRAKEKLREQKVKIIFPEASDIVNRLGIVLKTLYLLFNEGYYSSCQSTTLRKDLCLEAMRLNYLLIENKQTNLPEVNALLSLMCFHASRFDARIDESGEMIRYDDQDRTLWNDELIAKGRHYLNLASKGNEAGKYHIEAAIAYWHTVKADTAEKWENILMLYNRLLIAAYSPAAALNRAYALAKVKGKEKAIIEAEKLKLDTNHLYHVLLGYLYTGVDREKAVSHLQTALKLAKTPGDRSRIRKDLDSLLSNECK</sequence>
<dbReference type="InterPro" id="IPR007627">
    <property type="entry name" value="RNA_pol_sigma70_r2"/>
</dbReference>
<dbReference type="InterPro" id="IPR036388">
    <property type="entry name" value="WH-like_DNA-bd_sf"/>
</dbReference>
<dbReference type="Pfam" id="PF20239">
    <property type="entry name" value="DUF6596"/>
    <property type="match status" value="1"/>
</dbReference>
<dbReference type="EMBL" id="FOCL01000004">
    <property type="protein sequence ID" value="SEN89438.1"/>
    <property type="molecule type" value="Genomic_DNA"/>
</dbReference>
<feature type="domain" description="DUF6596" evidence="2">
    <location>
        <begin position="182"/>
        <end position="283"/>
    </location>
</feature>
<proteinExistence type="predicted"/>
<dbReference type="GO" id="GO:0006352">
    <property type="term" value="P:DNA-templated transcription initiation"/>
    <property type="evidence" value="ECO:0007669"/>
    <property type="project" value="InterPro"/>
</dbReference>